<accession>A0A9Q0RI12</accession>
<dbReference type="EMBL" id="JAPDFW010000033">
    <property type="protein sequence ID" value="KAJ5079319.1"/>
    <property type="molecule type" value="Genomic_DNA"/>
</dbReference>
<feature type="transmembrane region" description="Helical" evidence="1">
    <location>
        <begin position="123"/>
        <end position="147"/>
    </location>
</feature>
<reference evidence="2" key="1">
    <citation type="submission" date="2022-10" db="EMBL/GenBank/DDBJ databases">
        <title>Novel sulphate-reducing endosymbionts in the free-living metamonad Anaeramoeba.</title>
        <authorList>
            <person name="Jerlstrom-Hultqvist J."/>
            <person name="Cepicka I."/>
            <person name="Gallot-Lavallee L."/>
            <person name="Salas-Leiva D."/>
            <person name="Curtis B.A."/>
            <person name="Zahonova K."/>
            <person name="Pipaliya S."/>
            <person name="Dacks J."/>
            <person name="Roger A.J."/>
        </authorList>
    </citation>
    <scope>NUCLEOTIDE SEQUENCE</scope>
    <source>
        <strain evidence="2">BMAN</strain>
    </source>
</reference>
<name>A0A9Q0RI12_ANAIG</name>
<protein>
    <submittedName>
        <fullName evidence="2">Uncharacterized protein</fullName>
    </submittedName>
</protein>
<sequence>MYRYSDSQSIALIMCISVCCILSIGAAFIAPSIAVAYPDKDIDCPKNLWNWIVVCNSIFGASIFLSLAGTFFGEDFQKRNQFLSMFLSIFLLAWAITGLVWATSDGVKDQCGKLYNVALGDSITIVALNGLGCLIVCVALAVGISALGRKDQCGKLYNVALGDSITIVALNGLGCLIVCVTLLMVFLLWGEGCERII</sequence>
<feature type="transmembrane region" description="Helical" evidence="1">
    <location>
        <begin position="48"/>
        <end position="70"/>
    </location>
</feature>
<organism evidence="2 3">
    <name type="scientific">Anaeramoeba ignava</name>
    <name type="common">Anaerobic marine amoeba</name>
    <dbReference type="NCBI Taxonomy" id="1746090"/>
    <lineage>
        <taxon>Eukaryota</taxon>
        <taxon>Metamonada</taxon>
        <taxon>Anaeramoebidae</taxon>
        <taxon>Anaeramoeba</taxon>
    </lineage>
</organism>
<evidence type="ECO:0000256" key="1">
    <source>
        <dbReference type="SAM" id="Phobius"/>
    </source>
</evidence>
<gene>
    <name evidence="2" type="ORF">M0811_04340</name>
</gene>
<dbReference type="Proteomes" id="UP001149090">
    <property type="component" value="Unassembled WGS sequence"/>
</dbReference>
<keyword evidence="1" id="KW-1133">Transmembrane helix</keyword>
<feature type="transmembrane region" description="Helical" evidence="1">
    <location>
        <begin position="168"/>
        <end position="189"/>
    </location>
</feature>
<comment type="caution">
    <text evidence="2">The sequence shown here is derived from an EMBL/GenBank/DDBJ whole genome shotgun (WGS) entry which is preliminary data.</text>
</comment>
<keyword evidence="1" id="KW-0812">Transmembrane</keyword>
<dbReference type="AlphaFoldDB" id="A0A9Q0RI12"/>
<feature type="transmembrane region" description="Helical" evidence="1">
    <location>
        <begin position="12"/>
        <end position="36"/>
    </location>
</feature>
<evidence type="ECO:0000313" key="3">
    <source>
        <dbReference type="Proteomes" id="UP001149090"/>
    </source>
</evidence>
<evidence type="ECO:0000313" key="2">
    <source>
        <dbReference type="EMBL" id="KAJ5079319.1"/>
    </source>
</evidence>
<keyword evidence="3" id="KW-1185">Reference proteome</keyword>
<proteinExistence type="predicted"/>
<keyword evidence="1" id="KW-0472">Membrane</keyword>
<feature type="transmembrane region" description="Helical" evidence="1">
    <location>
        <begin position="82"/>
        <end position="103"/>
    </location>
</feature>